<dbReference type="SMART" id="SM00050">
    <property type="entry name" value="DISIN"/>
    <property type="match status" value="1"/>
</dbReference>
<feature type="non-terminal residue" evidence="5">
    <location>
        <position position="390"/>
    </location>
</feature>
<keyword evidence="1" id="KW-1015">Disulfide bond</keyword>
<sequence length="390" mass="42567">MVTVDTCYGVLEGIMKVDDLAYEIKPLKDSQRFEHIFSQIVANTNAIGPMSTLGHKAERHPLFSDPNPSAASRVSNRCLFREIVYSNSSLTPIRCGNSVVEDKEQCDCGTFKQCYTNPCCESDCRFTPGSICNRESCCANCTYTPARMLCRPIQNMCDLPEYCKGKDSDGTPCTEDGYCYHGNCTDRSMHCKEIFGEGALSTPDVCYGINKKGHRFGHCKVTEFFHPDRCAQADVKCGRLQCVNVTHLPRKNVGFHHSIVGGFLCFGVGAHRATETTDVGAVRPGTPCGGGNFCLQGFCNATLAAIDYNCPPSKCNYRGVCNNNRNCHCHVGLDPPRCINTGAGGSVDSGPPPRRTRTVRESGMSVVYLRIIFGRLLALLAALLFGVATN</sequence>
<dbReference type="InterPro" id="IPR001762">
    <property type="entry name" value="Disintegrin_dom"/>
</dbReference>
<gene>
    <name evidence="5" type="ORF">QTO34_008614</name>
</gene>
<dbReference type="AlphaFoldDB" id="A0AA40IBT0"/>
<keyword evidence="3" id="KW-0812">Transmembrane</keyword>
<dbReference type="InterPro" id="IPR036436">
    <property type="entry name" value="Disintegrin_dom_sf"/>
</dbReference>
<dbReference type="EMBL" id="JAULJE010000002">
    <property type="protein sequence ID" value="KAK1346145.1"/>
    <property type="molecule type" value="Genomic_DNA"/>
</dbReference>
<accession>A0AA40IBT0</accession>
<dbReference type="PANTHER" id="PTHR11905:SF140">
    <property type="entry name" value="A DISINTEGRIN AND METALLOPEPTIDASE DOMAIN 6-RELATED"/>
    <property type="match status" value="1"/>
</dbReference>
<evidence type="ECO:0000313" key="6">
    <source>
        <dbReference type="Proteomes" id="UP001177744"/>
    </source>
</evidence>
<dbReference type="Pfam" id="PF08516">
    <property type="entry name" value="ADAM_CR"/>
    <property type="match status" value="1"/>
</dbReference>
<feature type="domain" description="Disintegrin" evidence="4">
    <location>
        <begin position="92"/>
        <end position="169"/>
    </location>
</feature>
<dbReference type="PANTHER" id="PTHR11905">
    <property type="entry name" value="ADAM A DISINTEGRIN AND METALLOPROTEASE DOMAIN"/>
    <property type="match status" value="1"/>
</dbReference>
<dbReference type="Gene3D" id="4.10.70.10">
    <property type="entry name" value="Disintegrin domain"/>
    <property type="match status" value="1"/>
</dbReference>
<dbReference type="SUPFAM" id="SSF57552">
    <property type="entry name" value="Blood coagulation inhibitor (disintegrin)"/>
    <property type="match status" value="1"/>
</dbReference>
<keyword evidence="3" id="KW-1133">Transmembrane helix</keyword>
<evidence type="ECO:0000256" key="1">
    <source>
        <dbReference type="ARBA" id="ARBA00023157"/>
    </source>
</evidence>
<name>A0AA40IBT0_CNENI</name>
<evidence type="ECO:0000259" key="4">
    <source>
        <dbReference type="PROSITE" id="PS50214"/>
    </source>
</evidence>
<keyword evidence="6" id="KW-1185">Reference proteome</keyword>
<protein>
    <recommendedName>
        <fullName evidence="4">Disintegrin domain-containing protein</fullName>
    </recommendedName>
</protein>
<dbReference type="GO" id="GO:0009897">
    <property type="term" value="C:external side of plasma membrane"/>
    <property type="evidence" value="ECO:0007669"/>
    <property type="project" value="TreeGrafter"/>
</dbReference>
<dbReference type="GO" id="GO:0008584">
    <property type="term" value="P:male gonad development"/>
    <property type="evidence" value="ECO:0007669"/>
    <property type="project" value="TreeGrafter"/>
</dbReference>
<evidence type="ECO:0000256" key="2">
    <source>
        <dbReference type="PROSITE-ProRule" id="PRU00068"/>
    </source>
</evidence>
<proteinExistence type="predicted"/>
<reference evidence="5" key="1">
    <citation type="submission" date="2023-06" db="EMBL/GenBank/DDBJ databases">
        <title>Reference genome for the Northern bat (Eptesicus nilssonii), a most northern bat species.</title>
        <authorList>
            <person name="Laine V.N."/>
            <person name="Pulliainen A.T."/>
            <person name="Lilley T.M."/>
        </authorList>
    </citation>
    <scope>NUCLEOTIDE SEQUENCE</scope>
    <source>
        <strain evidence="5">BLF_Eptnil</strain>
        <tissue evidence="5">Kidney</tissue>
    </source>
</reference>
<comment type="caution">
    <text evidence="5">The sequence shown here is derived from an EMBL/GenBank/DDBJ whole genome shotgun (WGS) entry which is preliminary data.</text>
</comment>
<keyword evidence="3" id="KW-0472">Membrane</keyword>
<dbReference type="GO" id="GO:1990913">
    <property type="term" value="C:sperm head plasma membrane"/>
    <property type="evidence" value="ECO:0007669"/>
    <property type="project" value="TreeGrafter"/>
</dbReference>
<dbReference type="PROSITE" id="PS50214">
    <property type="entry name" value="DISINTEGRIN_2"/>
    <property type="match status" value="1"/>
</dbReference>
<evidence type="ECO:0000313" key="5">
    <source>
        <dbReference type="EMBL" id="KAK1346145.1"/>
    </source>
</evidence>
<dbReference type="Pfam" id="PF00200">
    <property type="entry name" value="Disintegrin"/>
    <property type="match status" value="1"/>
</dbReference>
<dbReference type="FunFam" id="4.10.70.10:FF:000003">
    <property type="entry name" value="Disintegrin and metalloproteinase domain-containing protein 17"/>
    <property type="match status" value="1"/>
</dbReference>
<dbReference type="InterPro" id="IPR006586">
    <property type="entry name" value="ADAM_Cys-rich"/>
</dbReference>
<feature type="transmembrane region" description="Helical" evidence="3">
    <location>
        <begin position="367"/>
        <end position="388"/>
    </location>
</feature>
<comment type="caution">
    <text evidence="2">Lacks conserved residue(s) required for the propagation of feature annotation.</text>
</comment>
<organism evidence="5 6">
    <name type="scientific">Cnephaeus nilssonii</name>
    <name type="common">Northern bat</name>
    <name type="synonym">Eptesicus nilssonii</name>
    <dbReference type="NCBI Taxonomy" id="3371016"/>
    <lineage>
        <taxon>Eukaryota</taxon>
        <taxon>Metazoa</taxon>
        <taxon>Chordata</taxon>
        <taxon>Craniata</taxon>
        <taxon>Vertebrata</taxon>
        <taxon>Euteleostomi</taxon>
        <taxon>Mammalia</taxon>
        <taxon>Eutheria</taxon>
        <taxon>Laurasiatheria</taxon>
        <taxon>Chiroptera</taxon>
        <taxon>Yangochiroptera</taxon>
        <taxon>Vespertilionidae</taxon>
        <taxon>Cnephaeus</taxon>
    </lineage>
</organism>
<dbReference type="SMART" id="SM00608">
    <property type="entry name" value="ACR"/>
    <property type="match status" value="1"/>
</dbReference>
<dbReference type="Proteomes" id="UP001177744">
    <property type="component" value="Unassembled WGS sequence"/>
</dbReference>
<evidence type="ECO:0000256" key="3">
    <source>
        <dbReference type="SAM" id="Phobius"/>
    </source>
</evidence>